<proteinExistence type="predicted"/>
<dbReference type="PRINTS" id="PR00301">
    <property type="entry name" value="HEATSHOCK70"/>
</dbReference>
<keyword evidence="3" id="KW-1185">Reference proteome</keyword>
<dbReference type="Gene3D" id="3.30.420.40">
    <property type="match status" value="2"/>
</dbReference>
<dbReference type="PANTHER" id="PTHR14187:SF5">
    <property type="entry name" value="HEAT SHOCK 70 KDA PROTEIN 12A"/>
    <property type="match status" value="1"/>
</dbReference>
<sequence length="638" mass="72040">MSVNKMNFEDHGWDEDGGSYSDSSDPDLDGLNLMEKDDVLVIGIDFGTTFSGIAYATESEFLAKNISVISEWPGCGRDEGKAPTELLYEHEESWWGYDLPDVGDPIRWFKLLLLNNEDLQEGVKSSAFYLAAKEKVRREGRKPVDLVADYLRFQWKHALEVIEKSRGDQFLPSLRFHIVITVPAIWKGYARQNMQEAAEKAGIMTPRDIGKTRLSFVLEPEAAAMATLTDPEHQSLVKSGKTWLILDAGGGTVDLISYKITSTDPITMDEAVEGTGAQCGGVLIDECFQQLCKNRLGRRWSHLSPNGIKEIMGDKWEKNYKREFVPKQSKEEYPVPIPAEAYKGGDKVSDDLSRLPHIKNGRIQFREQDLMEAFAESFARIDELVDEQISKSKQRGLTLQGIILVGGLGSSPYLHRHLKERYSKARLTVIKSTGMKPRTAICRGAVYKGFAQDQSMGPEDDDDDDFRPQRVAPISVTSTISRYSLGMPHYIRFDPSVHSKSDPNYKWHAEEGAFVIDNQVTWYIRKGENVSKIDPVRNSWTRLLKKTFSGSFTERLVQCDSSNPPPCEDDTVKPLCELKVAIDVDMSKLEDFTSADGKKQNKRLYYDVEMVPSGASMEFNFYIDGIKQASHNIKAEYK</sequence>
<evidence type="ECO:0000256" key="1">
    <source>
        <dbReference type="SAM" id="MobiDB-lite"/>
    </source>
</evidence>
<evidence type="ECO:0008006" key="4">
    <source>
        <dbReference type="Google" id="ProtNLM"/>
    </source>
</evidence>
<organism evidence="2 3">
    <name type="scientific">Penicillium solitum</name>
    <dbReference type="NCBI Taxonomy" id="60172"/>
    <lineage>
        <taxon>Eukaryota</taxon>
        <taxon>Fungi</taxon>
        <taxon>Dikarya</taxon>
        <taxon>Ascomycota</taxon>
        <taxon>Pezizomycotina</taxon>
        <taxon>Eurotiomycetes</taxon>
        <taxon>Eurotiomycetidae</taxon>
        <taxon>Eurotiales</taxon>
        <taxon>Aspergillaceae</taxon>
        <taxon>Penicillium</taxon>
    </lineage>
</organism>
<gene>
    <name evidence="2" type="ORF">PENSOL_c018G06612</name>
</gene>
<comment type="caution">
    <text evidence="2">The sequence shown here is derived from an EMBL/GenBank/DDBJ whole genome shotgun (WGS) entry which is preliminary data.</text>
</comment>
<protein>
    <recommendedName>
        <fullName evidence="4">Actin-like ATPase domain-containing protein</fullName>
    </recommendedName>
</protein>
<evidence type="ECO:0000313" key="3">
    <source>
        <dbReference type="Proteomes" id="UP000191612"/>
    </source>
</evidence>
<dbReference type="AlphaFoldDB" id="A0A1V6R428"/>
<feature type="region of interest" description="Disordered" evidence="1">
    <location>
        <begin position="1"/>
        <end position="26"/>
    </location>
</feature>
<dbReference type="SUPFAM" id="SSF53067">
    <property type="entry name" value="Actin-like ATPase domain"/>
    <property type="match status" value="2"/>
</dbReference>
<accession>A0A1V6R428</accession>
<dbReference type="EMBL" id="MDYO01000018">
    <property type="protein sequence ID" value="OQD95972.1"/>
    <property type="molecule type" value="Genomic_DNA"/>
</dbReference>
<name>A0A1V6R428_9EURO</name>
<dbReference type="CDD" id="cd10170">
    <property type="entry name" value="ASKHA_NBD_HSP70"/>
    <property type="match status" value="1"/>
</dbReference>
<dbReference type="InterPro" id="IPR043129">
    <property type="entry name" value="ATPase_NBD"/>
</dbReference>
<dbReference type="Gene3D" id="3.90.640.10">
    <property type="entry name" value="Actin, Chain A, domain 4"/>
    <property type="match status" value="1"/>
</dbReference>
<dbReference type="Proteomes" id="UP000191612">
    <property type="component" value="Unassembled WGS sequence"/>
</dbReference>
<reference evidence="3" key="1">
    <citation type="journal article" date="2017" name="Nat. Microbiol.">
        <title>Global analysis of biosynthetic gene clusters reveals vast potential of secondary metabolite production in Penicillium species.</title>
        <authorList>
            <person name="Nielsen J.C."/>
            <person name="Grijseels S."/>
            <person name="Prigent S."/>
            <person name="Ji B."/>
            <person name="Dainat J."/>
            <person name="Nielsen K.F."/>
            <person name="Frisvad J.C."/>
            <person name="Workman M."/>
            <person name="Nielsen J."/>
        </authorList>
    </citation>
    <scope>NUCLEOTIDE SEQUENCE [LARGE SCALE GENOMIC DNA]</scope>
    <source>
        <strain evidence="3">IBT 29525</strain>
    </source>
</reference>
<evidence type="ECO:0000313" key="2">
    <source>
        <dbReference type="EMBL" id="OQD95972.1"/>
    </source>
</evidence>
<dbReference type="PANTHER" id="PTHR14187">
    <property type="entry name" value="ALPHA KINASE/ELONGATION FACTOR 2 KINASE"/>
    <property type="match status" value="1"/>
</dbReference>
<dbReference type="STRING" id="60172.A0A1V6R428"/>